<evidence type="ECO:0000256" key="8">
    <source>
        <dbReference type="ARBA" id="ARBA00022989"/>
    </source>
</evidence>
<keyword evidence="10" id="KW-1015">Disulfide bond</keyword>
<gene>
    <name evidence="13" type="primary">118L</name>
</gene>
<name>A7XCQ1_9POXV</name>
<evidence type="ECO:0000256" key="1">
    <source>
        <dbReference type="ARBA" id="ARBA00004039"/>
    </source>
</evidence>
<protein>
    <submittedName>
        <fullName evidence="13">Viral replication A28-like protein</fullName>
    </submittedName>
</protein>
<evidence type="ECO:0000256" key="11">
    <source>
        <dbReference type="ARBA" id="ARBA00023296"/>
    </source>
</evidence>
<dbReference type="GO" id="GO:0039663">
    <property type="term" value="P:membrane fusion involved in viral entry into host cell"/>
    <property type="evidence" value="ECO:0007669"/>
    <property type="project" value="UniProtKB-KW"/>
</dbReference>
<evidence type="ECO:0000256" key="5">
    <source>
        <dbReference type="ARBA" id="ARBA00022692"/>
    </source>
</evidence>
<evidence type="ECO:0000313" key="14">
    <source>
        <dbReference type="Proteomes" id="UP000130031"/>
    </source>
</evidence>
<accession>A7XCQ1</accession>
<comment type="function">
    <text evidence="1">Envelope protein required for virus entry into host cell and for cell-cell fusion (syncytium formation).</text>
</comment>
<dbReference type="EMBL" id="EF420156">
    <property type="protein sequence ID" value="ABQ43593.1"/>
    <property type="molecule type" value="Genomic_DNA"/>
</dbReference>
<sequence>MNPASVFLIVVATVAICLIVIQVYYIYENYDNIKEFNSTHSLLEYSKTINVFSLDRRIYDPNDHVHDVKQKWRCVNYDNNYVSVSIFGFKSDSGKNIKKFSTIDDCIDYTFSKSTHSNIFNPCINEDKSKDCIFLKSVL</sequence>
<keyword evidence="11" id="KW-1160">Virus entry into host cell</keyword>
<keyword evidence="8 12" id="KW-1133">Transmembrane helix</keyword>
<evidence type="ECO:0000256" key="2">
    <source>
        <dbReference type="ARBA" id="ARBA00004381"/>
    </source>
</evidence>
<dbReference type="GO" id="GO:0055036">
    <property type="term" value="C:virion membrane"/>
    <property type="evidence" value="ECO:0007669"/>
    <property type="project" value="UniProtKB-SubCell"/>
</dbReference>
<evidence type="ECO:0000256" key="12">
    <source>
        <dbReference type="SAM" id="Phobius"/>
    </source>
</evidence>
<comment type="subcellular location">
    <subcellularLocation>
        <location evidence="2">Virion membrane</location>
        <topology evidence="2">Single-pass membrane protein</topology>
    </subcellularLocation>
</comment>
<dbReference type="Proteomes" id="UP000130031">
    <property type="component" value="Segment"/>
</dbReference>
<keyword evidence="6" id="KW-0946">Virion</keyword>
<evidence type="ECO:0000256" key="3">
    <source>
        <dbReference type="ARBA" id="ARBA00022506"/>
    </source>
</evidence>
<feature type="transmembrane region" description="Helical" evidence="12">
    <location>
        <begin position="6"/>
        <end position="27"/>
    </location>
</feature>
<organism evidence="13 14">
    <name type="scientific">Tanapox virus</name>
    <dbReference type="NCBI Taxonomy" id="99000"/>
    <lineage>
        <taxon>Viruses</taxon>
        <taxon>Varidnaviria</taxon>
        <taxon>Bamfordvirae</taxon>
        <taxon>Nucleocytoviricota</taxon>
        <taxon>Pokkesviricetes</taxon>
        <taxon>Chitovirales</taxon>
        <taxon>Poxviridae</taxon>
        <taxon>Chordopoxvirinae</taxon>
        <taxon>Yatapoxvirus</taxon>
        <taxon>Yatapoxvirus tanapox</taxon>
    </lineage>
</organism>
<evidence type="ECO:0000313" key="13">
    <source>
        <dbReference type="EMBL" id="ABQ43593.1"/>
    </source>
</evidence>
<evidence type="ECO:0000256" key="10">
    <source>
        <dbReference type="ARBA" id="ARBA00023157"/>
    </source>
</evidence>
<reference evidence="13 14" key="1">
    <citation type="journal article" date="2007" name="Virus Res.">
        <title>Comparative genetic analysis of genomic DNA sequences of two human isolates of Tanapox virus.</title>
        <authorList>
            <person name="Nazarian S.H."/>
            <person name="Barrett J.W."/>
            <person name="Frace A.M."/>
            <person name="Olsen-Rasmussen M."/>
            <person name="Khristova M."/>
            <person name="Shaban M."/>
            <person name="Neering S."/>
            <person name="Li Y."/>
            <person name="Damon I.K."/>
            <person name="Esposito J.J."/>
            <person name="Essani K."/>
            <person name="McFadden G."/>
        </authorList>
    </citation>
    <scope>NUCLEOTIDE SEQUENCE [LARGE SCALE GENOMIC DNA]</scope>
    <source>
        <strain evidence="13">TPV-Kenya</strain>
    </source>
</reference>
<dbReference type="Pfam" id="PF04584">
    <property type="entry name" value="Pox_A28"/>
    <property type="match status" value="1"/>
</dbReference>
<evidence type="ECO:0000256" key="7">
    <source>
        <dbReference type="ARBA" id="ARBA00022921"/>
    </source>
</evidence>
<dbReference type="GO" id="GO:0046718">
    <property type="term" value="P:symbiont entry into host cell"/>
    <property type="evidence" value="ECO:0007669"/>
    <property type="project" value="UniProtKB-KW"/>
</dbReference>
<dbReference type="GO" id="GO:0019031">
    <property type="term" value="C:viral envelope"/>
    <property type="evidence" value="ECO:0007669"/>
    <property type="project" value="InterPro"/>
</dbReference>
<evidence type="ECO:0000256" key="6">
    <source>
        <dbReference type="ARBA" id="ARBA00022844"/>
    </source>
</evidence>
<keyword evidence="7" id="KW-0426">Late protein</keyword>
<dbReference type="InterPro" id="IPR007664">
    <property type="entry name" value="Poxvirus_A28"/>
</dbReference>
<proteinExistence type="predicted"/>
<evidence type="ECO:0000256" key="9">
    <source>
        <dbReference type="ARBA" id="ARBA00023136"/>
    </source>
</evidence>
<keyword evidence="9 12" id="KW-0472">Membrane</keyword>
<keyword evidence="3" id="KW-1168">Fusion of virus membrane with host membrane</keyword>
<evidence type="ECO:0000256" key="4">
    <source>
        <dbReference type="ARBA" id="ARBA00022595"/>
    </source>
</evidence>
<keyword evidence="5 12" id="KW-0812">Transmembrane</keyword>
<keyword evidence="4" id="KW-1162">Viral penetration into host cytoplasm</keyword>